<dbReference type="PROSITE" id="PS51257">
    <property type="entry name" value="PROKAR_LIPOPROTEIN"/>
    <property type="match status" value="1"/>
</dbReference>
<dbReference type="EMBL" id="HBFK01033033">
    <property type="protein sequence ID" value="CAD8753563.1"/>
    <property type="molecule type" value="Transcribed_RNA"/>
</dbReference>
<organism evidence="3">
    <name type="scientific">Hemiselmis andersenii</name>
    <name type="common">Cryptophyte alga</name>
    <dbReference type="NCBI Taxonomy" id="464988"/>
    <lineage>
        <taxon>Eukaryota</taxon>
        <taxon>Cryptophyceae</taxon>
        <taxon>Cryptomonadales</taxon>
        <taxon>Hemiselmidaceae</taxon>
        <taxon>Hemiselmis</taxon>
    </lineage>
</organism>
<gene>
    <name evidence="3" type="ORF">HAND1043_LOCUS20069</name>
</gene>
<dbReference type="InterPro" id="IPR045388">
    <property type="entry name" value="HHL1-like"/>
</dbReference>
<feature type="signal peptide" evidence="2">
    <location>
        <begin position="1"/>
        <end position="18"/>
    </location>
</feature>
<protein>
    <submittedName>
        <fullName evidence="3">Uncharacterized protein</fullName>
    </submittedName>
</protein>
<sequence length="211" mass="22846">MMRSSLVLLALAAGACNGFSVLPSAPGLRSSRVSSVSSLQMQKGGGGFGKKAAPGRKMSEIAKDRKPAADRYDKIAASGAPEFNVFFRAKGAGDEDGMMRGGWYPVGLVTAPSSMLVNKAIYTNEDALLQGAWNVHSVQIKRQFTTTEGGKLNNWKDMKNCDLEYGFQMKDFPDEEVTLAEVPREPSALEQGFGGFMNKIQNAVNWVPEDK</sequence>
<feature type="chain" id="PRO_5030159962" evidence="2">
    <location>
        <begin position="19"/>
        <end position="211"/>
    </location>
</feature>
<evidence type="ECO:0000256" key="1">
    <source>
        <dbReference type="SAM" id="MobiDB-lite"/>
    </source>
</evidence>
<dbReference type="AlphaFoldDB" id="A0A6U2FFE6"/>
<name>A0A6U2FFE6_HEMAN</name>
<keyword evidence="2" id="KW-0732">Signal</keyword>
<feature type="region of interest" description="Disordered" evidence="1">
    <location>
        <begin position="39"/>
        <end position="58"/>
    </location>
</feature>
<evidence type="ECO:0000313" key="3">
    <source>
        <dbReference type="EMBL" id="CAD8753563.1"/>
    </source>
</evidence>
<accession>A0A6U2FFE6</accession>
<reference evidence="3" key="1">
    <citation type="submission" date="2021-01" db="EMBL/GenBank/DDBJ databases">
        <authorList>
            <person name="Corre E."/>
            <person name="Pelletier E."/>
            <person name="Niang G."/>
            <person name="Scheremetjew M."/>
            <person name="Finn R."/>
            <person name="Kale V."/>
            <person name="Holt S."/>
            <person name="Cochrane G."/>
            <person name="Meng A."/>
            <person name="Brown T."/>
            <person name="Cohen L."/>
        </authorList>
    </citation>
    <scope>NUCLEOTIDE SEQUENCE</scope>
    <source>
        <strain evidence="3">CCMP441</strain>
    </source>
</reference>
<proteinExistence type="predicted"/>
<dbReference type="Pfam" id="PF20133">
    <property type="entry name" value="HHL1-like"/>
    <property type="match status" value="1"/>
</dbReference>
<evidence type="ECO:0000256" key="2">
    <source>
        <dbReference type="SAM" id="SignalP"/>
    </source>
</evidence>